<dbReference type="EMBL" id="SSUX01000008">
    <property type="protein sequence ID" value="THJ44940.1"/>
    <property type="molecule type" value="Genomic_DNA"/>
</dbReference>
<reference evidence="1 2" key="1">
    <citation type="submission" date="2019-04" db="EMBL/GenBank/DDBJ databases">
        <title>Comparative genomics of Aeromonas veronii strains pathogenic to fish.</title>
        <authorList>
            <person name="Cascarano M.C."/>
            <person name="Smyrli M."/>
            <person name="Katharios P."/>
        </authorList>
    </citation>
    <scope>NUCLEOTIDE SEQUENCE [LARGE SCALE GENOMIC DNA]</scope>
    <source>
        <strain evidence="1 2">XU1</strain>
    </source>
</reference>
<gene>
    <name evidence="1" type="ORF">E8Q35_12170</name>
</gene>
<name>A0A4S5CGZ2_AERVE</name>
<dbReference type="AlphaFoldDB" id="A0A4S5CGZ2"/>
<comment type="caution">
    <text evidence="1">The sequence shown here is derived from an EMBL/GenBank/DDBJ whole genome shotgun (WGS) entry which is preliminary data.</text>
</comment>
<sequence>MSKINEGFVKRNQNSWVAVYLDYRVAYSENRFGAMAEHLANRALTRLKSGTYDPDREDMMLRHSWPMRDAIVPLGISIGQLRHWMLTGTIEGKPITPPRRDTKGVDRISGCELIMAMERLTIARAK</sequence>
<evidence type="ECO:0000313" key="1">
    <source>
        <dbReference type="EMBL" id="THJ44940.1"/>
    </source>
</evidence>
<accession>A0A4S5CGZ2</accession>
<evidence type="ECO:0000313" key="2">
    <source>
        <dbReference type="Proteomes" id="UP000309618"/>
    </source>
</evidence>
<protein>
    <submittedName>
        <fullName evidence="1">Uncharacterized protein</fullName>
    </submittedName>
</protein>
<dbReference type="Proteomes" id="UP000309618">
    <property type="component" value="Unassembled WGS sequence"/>
</dbReference>
<proteinExistence type="predicted"/>
<organism evidence="1 2">
    <name type="scientific">Aeromonas veronii</name>
    <dbReference type="NCBI Taxonomy" id="654"/>
    <lineage>
        <taxon>Bacteria</taxon>
        <taxon>Pseudomonadati</taxon>
        <taxon>Pseudomonadota</taxon>
        <taxon>Gammaproteobacteria</taxon>
        <taxon>Aeromonadales</taxon>
        <taxon>Aeromonadaceae</taxon>
        <taxon>Aeromonas</taxon>
    </lineage>
</organism>